<evidence type="ECO:0000313" key="3">
    <source>
        <dbReference type="Proteomes" id="UP000886893"/>
    </source>
</evidence>
<dbReference type="Pfam" id="PF01425">
    <property type="entry name" value="Amidase"/>
    <property type="match status" value="1"/>
</dbReference>
<sequence>MHILDLGLQQIHQALLDKKITIEELVQESLKRAKELQKETNAFVTILEEDALAQAKAYQQNLSKDNLFYGIPIAIKDNFSTQGILSTGSSNILKNYVPIFESTVTQKLKDAHAINIGKTVLDELAMGGSGCTGNTGIVKNPLDPKRLIGGSSAGSCAAVAAHVVPFALGSDTGDSVRKPASFGGVVGFKPTWGRLSRYGLFPFAPSLDTVAYFTYTVKDSAYAFDLLSGYDSKDFTSSNRPKENIYPTIDGKVQGKKIAILKEIYETISNPKVKEKFDAFIKQCASIGLQVDFVSIDKKLYNTIYPTYMILSCAEATSNNANLDGINFGNTQSGNSVDEVVVHTRTKGFSELIKRRFVLGSYILSKENQGKLFIKAKKLRRLIVEDMNRIFKEYDVVMLPASKDVAPFIEGENLDRLSDEYLLLENHMAIGNFGGFPSITIPCIQINRLPIGMNFTAAAYQDQKLLNIAYAIEQMLGGK</sequence>
<reference evidence="2" key="1">
    <citation type="submission" date="2020-10" db="EMBL/GenBank/DDBJ databases">
        <authorList>
            <person name="Gilroy R."/>
        </authorList>
    </citation>
    <scope>NUCLEOTIDE SEQUENCE</scope>
    <source>
        <strain evidence="2">14508</strain>
    </source>
</reference>
<dbReference type="Proteomes" id="UP000886893">
    <property type="component" value="Unassembled WGS sequence"/>
</dbReference>
<accession>A0A9D1G8C1</accession>
<dbReference type="AlphaFoldDB" id="A0A9D1G8C1"/>
<dbReference type="PANTHER" id="PTHR11895">
    <property type="entry name" value="TRANSAMIDASE"/>
    <property type="match status" value="1"/>
</dbReference>
<dbReference type="EMBL" id="DVKI01000110">
    <property type="protein sequence ID" value="HIT17432.1"/>
    <property type="molecule type" value="Genomic_DNA"/>
</dbReference>
<protein>
    <submittedName>
        <fullName evidence="2">Asp-tRNA(Asn)/Glu-tRNA(Gln) amidotransferase subunit GatA</fullName>
        <ecNumber evidence="2">6.3.5.7</ecNumber>
    </submittedName>
</protein>
<gene>
    <name evidence="2" type="primary">gatA</name>
    <name evidence="2" type="ORF">IAD04_03505</name>
</gene>
<dbReference type="SUPFAM" id="SSF75304">
    <property type="entry name" value="Amidase signature (AS) enzymes"/>
    <property type="match status" value="1"/>
</dbReference>
<dbReference type="Gene3D" id="3.90.1300.10">
    <property type="entry name" value="Amidase signature (AS) domain"/>
    <property type="match status" value="1"/>
</dbReference>
<proteinExistence type="predicted"/>
<feature type="domain" description="Amidase" evidence="1">
    <location>
        <begin position="24"/>
        <end position="466"/>
    </location>
</feature>
<dbReference type="InterPro" id="IPR036928">
    <property type="entry name" value="AS_sf"/>
</dbReference>
<name>A0A9D1G8C1_9FIRM</name>
<comment type="caution">
    <text evidence="2">The sequence shown here is derived from an EMBL/GenBank/DDBJ whole genome shotgun (WGS) entry which is preliminary data.</text>
</comment>
<dbReference type="InterPro" id="IPR000120">
    <property type="entry name" value="Amidase"/>
</dbReference>
<keyword evidence="2" id="KW-0436">Ligase</keyword>
<dbReference type="GO" id="GO:0050567">
    <property type="term" value="F:glutaminyl-tRNA synthase (glutamine-hydrolyzing) activity"/>
    <property type="evidence" value="ECO:0007669"/>
    <property type="project" value="UniProtKB-EC"/>
</dbReference>
<dbReference type="PANTHER" id="PTHR11895:SF151">
    <property type="entry name" value="GLUTAMYL-TRNA(GLN) AMIDOTRANSFERASE SUBUNIT A"/>
    <property type="match status" value="1"/>
</dbReference>
<evidence type="ECO:0000313" key="2">
    <source>
        <dbReference type="EMBL" id="HIT17432.1"/>
    </source>
</evidence>
<organism evidence="2 3">
    <name type="scientific">Candidatus Caccosoma faecigallinarum</name>
    <dbReference type="NCBI Taxonomy" id="2840720"/>
    <lineage>
        <taxon>Bacteria</taxon>
        <taxon>Bacillati</taxon>
        <taxon>Bacillota</taxon>
        <taxon>Bacillota incertae sedis</taxon>
        <taxon>Candidatus Caccosoma</taxon>
    </lineage>
</organism>
<dbReference type="InterPro" id="IPR023631">
    <property type="entry name" value="Amidase_dom"/>
</dbReference>
<reference evidence="2" key="2">
    <citation type="journal article" date="2021" name="PeerJ">
        <title>Extensive microbial diversity within the chicken gut microbiome revealed by metagenomics and culture.</title>
        <authorList>
            <person name="Gilroy R."/>
            <person name="Ravi A."/>
            <person name="Getino M."/>
            <person name="Pursley I."/>
            <person name="Horton D.L."/>
            <person name="Alikhan N.F."/>
            <person name="Baker D."/>
            <person name="Gharbi K."/>
            <person name="Hall N."/>
            <person name="Watson M."/>
            <person name="Adriaenssens E.M."/>
            <person name="Foster-Nyarko E."/>
            <person name="Jarju S."/>
            <person name="Secka A."/>
            <person name="Antonio M."/>
            <person name="Oren A."/>
            <person name="Chaudhuri R.R."/>
            <person name="La Ragione R."/>
            <person name="Hildebrand F."/>
            <person name="Pallen M.J."/>
        </authorList>
    </citation>
    <scope>NUCLEOTIDE SEQUENCE</scope>
    <source>
        <strain evidence="2">14508</strain>
    </source>
</reference>
<dbReference type="EC" id="6.3.5.7" evidence="2"/>
<evidence type="ECO:0000259" key="1">
    <source>
        <dbReference type="Pfam" id="PF01425"/>
    </source>
</evidence>